<dbReference type="AlphaFoldDB" id="A0A8J8T2Y5"/>
<evidence type="ECO:0000313" key="3">
    <source>
        <dbReference type="Proteomes" id="UP000785679"/>
    </source>
</evidence>
<sequence>MMGGGPQQQESTQYQQYAHHYSQNVQLYYAPPPQTYESYQIYDHQSAQFSKSTAQTSECGSKGNAQYSKNQIQQQVLKNNIKCCSFNTPPSTSKMRERRISLLEESPVVEHLHHLNETSSSGGERRSGNSYHKDLSGYEEEEISQDDNNDVSMQDVVVQLKKKPKRKDCCNNKYQSKTRMCQRYDEDKENYCYNKEAMMLSTIQKQQLCQDRAKSNCLQFGCFNEDNGHTGYEETPCGKNGNPSNYGKLSTLEPFTLLEGTTSTSLFTCPNNDNIYHDESRRQLFSQFYHSSSDQKISNSQNQSISPPSDNSDGRSDENECQISSFIDLIILDGVHIADTQEQFTHQVNGESIPLFENSSDYPQIEAERQIVSNSSIELLRCFITRYNQRDSTILQLFAQMASFEFLNIGQSMSTEEALLLMDQEVQGIDALEESLLIDYTPPTHNQQISGSQGNGFSLFFITFEGNLYMKQHLSAAQEQVSSQGKPNSRQYKVSFMIEGRLVREEDQSSAKFGEIKETIVTVKATKMDIQA</sequence>
<dbReference type="Proteomes" id="UP000785679">
    <property type="component" value="Unassembled WGS sequence"/>
</dbReference>
<evidence type="ECO:0000313" key="2">
    <source>
        <dbReference type="EMBL" id="TNV80327.1"/>
    </source>
</evidence>
<gene>
    <name evidence="2" type="ORF">FGO68_gene11568</name>
</gene>
<protein>
    <submittedName>
        <fullName evidence="2">Uncharacterized protein</fullName>
    </submittedName>
</protein>
<reference evidence="2" key="1">
    <citation type="submission" date="2019-06" db="EMBL/GenBank/DDBJ databases">
        <authorList>
            <person name="Zheng W."/>
        </authorList>
    </citation>
    <scope>NUCLEOTIDE SEQUENCE</scope>
    <source>
        <strain evidence="2">QDHG01</strain>
    </source>
</reference>
<comment type="caution">
    <text evidence="2">The sequence shown here is derived from an EMBL/GenBank/DDBJ whole genome shotgun (WGS) entry which is preliminary data.</text>
</comment>
<accession>A0A8J8T2Y5</accession>
<feature type="compositionally biased region" description="Low complexity" evidence="1">
    <location>
        <begin position="294"/>
        <end position="311"/>
    </location>
</feature>
<evidence type="ECO:0000256" key="1">
    <source>
        <dbReference type="SAM" id="MobiDB-lite"/>
    </source>
</evidence>
<feature type="region of interest" description="Disordered" evidence="1">
    <location>
        <begin position="112"/>
        <end position="132"/>
    </location>
</feature>
<feature type="compositionally biased region" description="Basic and acidic residues" evidence="1">
    <location>
        <begin position="123"/>
        <end position="132"/>
    </location>
</feature>
<organism evidence="2 3">
    <name type="scientific">Halteria grandinella</name>
    <dbReference type="NCBI Taxonomy" id="5974"/>
    <lineage>
        <taxon>Eukaryota</taxon>
        <taxon>Sar</taxon>
        <taxon>Alveolata</taxon>
        <taxon>Ciliophora</taxon>
        <taxon>Intramacronucleata</taxon>
        <taxon>Spirotrichea</taxon>
        <taxon>Stichotrichia</taxon>
        <taxon>Sporadotrichida</taxon>
        <taxon>Halteriidae</taxon>
        <taxon>Halteria</taxon>
    </lineage>
</organism>
<dbReference type="OrthoDB" id="10656562at2759"/>
<proteinExistence type="predicted"/>
<feature type="region of interest" description="Disordered" evidence="1">
    <location>
        <begin position="294"/>
        <end position="318"/>
    </location>
</feature>
<name>A0A8J8T2Y5_HALGN</name>
<dbReference type="EMBL" id="RRYP01007655">
    <property type="protein sequence ID" value="TNV80327.1"/>
    <property type="molecule type" value="Genomic_DNA"/>
</dbReference>
<keyword evidence="3" id="KW-1185">Reference proteome</keyword>